<feature type="domain" description="Zinc finger CGNR" evidence="1">
    <location>
        <begin position="142"/>
        <end position="183"/>
    </location>
</feature>
<organism evidence="2 3">
    <name type="scientific">Actinacidiphila polyblastidii</name>
    <dbReference type="NCBI Taxonomy" id="3110430"/>
    <lineage>
        <taxon>Bacteria</taxon>
        <taxon>Bacillati</taxon>
        <taxon>Actinomycetota</taxon>
        <taxon>Actinomycetes</taxon>
        <taxon>Kitasatosporales</taxon>
        <taxon>Streptomycetaceae</taxon>
        <taxon>Actinacidiphila</taxon>
    </lineage>
</organism>
<dbReference type="Pfam" id="PF11706">
    <property type="entry name" value="zf-CGNR"/>
    <property type="match status" value="1"/>
</dbReference>
<keyword evidence="3" id="KW-1185">Reference proteome</keyword>
<dbReference type="InterPro" id="IPR010852">
    <property type="entry name" value="ABATE"/>
</dbReference>
<dbReference type="RefSeq" id="WP_330794125.1">
    <property type="nucleotide sequence ID" value="NZ_JAZEWV010000005.1"/>
</dbReference>
<dbReference type="PANTHER" id="PTHR35525:SF3">
    <property type="entry name" value="BLL6575 PROTEIN"/>
    <property type="match status" value="1"/>
</dbReference>
<dbReference type="InterPro" id="IPR023286">
    <property type="entry name" value="ABATE_dom_sf"/>
</dbReference>
<dbReference type="SUPFAM" id="SSF160904">
    <property type="entry name" value="Jann2411-like"/>
    <property type="match status" value="1"/>
</dbReference>
<gene>
    <name evidence="2" type="ORF">V2S66_09630</name>
</gene>
<dbReference type="Pfam" id="PF07336">
    <property type="entry name" value="ABATE"/>
    <property type="match status" value="1"/>
</dbReference>
<dbReference type="Proteomes" id="UP001344658">
    <property type="component" value="Unassembled WGS sequence"/>
</dbReference>
<reference evidence="2 3" key="1">
    <citation type="submission" date="2023-12" db="EMBL/GenBank/DDBJ databases">
        <title>Streptomyces sp. V4-01.</title>
        <authorList>
            <person name="Somphong A."/>
            <person name="Phongsopitanun W."/>
        </authorList>
    </citation>
    <scope>NUCLEOTIDE SEQUENCE [LARGE SCALE GENOMIC DNA]</scope>
    <source>
        <strain evidence="2 3">V4-01</strain>
    </source>
</reference>
<dbReference type="InterPro" id="IPR021005">
    <property type="entry name" value="Znf_CGNR"/>
</dbReference>
<protein>
    <submittedName>
        <fullName evidence="2">ABATE domain-containing protein</fullName>
    </submittedName>
</protein>
<evidence type="ECO:0000313" key="3">
    <source>
        <dbReference type="Proteomes" id="UP001344658"/>
    </source>
</evidence>
<evidence type="ECO:0000259" key="1">
    <source>
        <dbReference type="Pfam" id="PF11706"/>
    </source>
</evidence>
<proteinExistence type="predicted"/>
<sequence>MRFDGGRPCLDLVATWSARTPYERLVTPEDLRTWLVGAGVLPAPAARRLDVAQCLGPFRALRATLTVLVEAAMSGAAADPADVAALNAAARAAPAPVPQAVRRDDGTLVLAAGAAPTRESLLAAVARDGVALLTDAPACGLLRSCEAADCATVYLDTSRGRRRRWCSSEVCGNRERVARHRRR</sequence>
<evidence type="ECO:0000313" key="2">
    <source>
        <dbReference type="EMBL" id="MEE4542219.1"/>
    </source>
</evidence>
<name>A0ABU7P8U5_9ACTN</name>
<dbReference type="Gene3D" id="1.10.3300.10">
    <property type="entry name" value="Jann2411-like domain"/>
    <property type="match status" value="1"/>
</dbReference>
<accession>A0ABU7P8U5</accession>
<comment type="caution">
    <text evidence="2">The sequence shown here is derived from an EMBL/GenBank/DDBJ whole genome shotgun (WGS) entry which is preliminary data.</text>
</comment>
<dbReference type="PANTHER" id="PTHR35525">
    <property type="entry name" value="BLL6575 PROTEIN"/>
    <property type="match status" value="1"/>
</dbReference>
<dbReference type="EMBL" id="JAZEWV010000005">
    <property type="protein sequence ID" value="MEE4542219.1"/>
    <property type="molecule type" value="Genomic_DNA"/>
</dbReference>